<dbReference type="AlphaFoldDB" id="A0A831XLE4"/>
<reference evidence="3" key="1">
    <citation type="journal article" date="2020" name="mSystems">
        <title>Genome- and Community-Level Interaction Insights into Carbon Utilization and Element Cycling Functions of Hydrothermarchaeota in Hydrothermal Sediment.</title>
        <authorList>
            <person name="Zhou Z."/>
            <person name="Liu Y."/>
            <person name="Xu W."/>
            <person name="Pan J."/>
            <person name="Luo Z.H."/>
            <person name="Li M."/>
        </authorList>
    </citation>
    <scope>NUCLEOTIDE SEQUENCE [LARGE SCALE GENOMIC DNA]</scope>
    <source>
        <strain evidence="3">SpSt-349</strain>
    </source>
</reference>
<evidence type="ECO:0000313" key="3">
    <source>
        <dbReference type="EMBL" id="HEN41561.1"/>
    </source>
</evidence>
<comment type="caution">
    <text evidence="3">The sequence shown here is derived from an EMBL/GenBank/DDBJ whole genome shotgun (WGS) entry which is preliminary data.</text>
</comment>
<dbReference type="PANTHER" id="PTHR39425:SF1">
    <property type="entry name" value="CYTOCHROME C7-LIKE DOMAIN-CONTAINING PROTEIN"/>
    <property type="match status" value="1"/>
</dbReference>
<dbReference type="Pfam" id="PF14522">
    <property type="entry name" value="Cytochrome_C7"/>
    <property type="match status" value="1"/>
</dbReference>
<evidence type="ECO:0000259" key="2">
    <source>
        <dbReference type="Pfam" id="PF14522"/>
    </source>
</evidence>
<dbReference type="InterPro" id="IPR029467">
    <property type="entry name" value="Cyt_c7-like"/>
</dbReference>
<dbReference type="InterPro" id="IPR026352">
    <property type="entry name" value="Nanowire_3heme"/>
</dbReference>
<keyword evidence="1" id="KW-0732">Signal</keyword>
<dbReference type="SUPFAM" id="SSF48695">
    <property type="entry name" value="Multiheme cytochromes"/>
    <property type="match status" value="1"/>
</dbReference>
<dbReference type="Gene3D" id="3.90.10.10">
    <property type="entry name" value="Cytochrome C3"/>
    <property type="match status" value="1"/>
</dbReference>
<feature type="chain" id="PRO_5032383382" description="Cytochrome c7-like domain-containing protein" evidence="1">
    <location>
        <begin position="22"/>
        <end position="103"/>
    </location>
</feature>
<dbReference type="InterPro" id="IPR036280">
    <property type="entry name" value="Multihaem_cyt_sf"/>
</dbReference>
<feature type="signal peptide" evidence="1">
    <location>
        <begin position="1"/>
        <end position="21"/>
    </location>
</feature>
<accession>A0A831XLE4</accession>
<protein>
    <recommendedName>
        <fullName evidence="2">Cytochrome c7-like domain-containing protein</fullName>
    </recommendedName>
</protein>
<name>A0A831XLE4_GEOME</name>
<gene>
    <name evidence="3" type="ORF">ENQ87_04160</name>
</gene>
<feature type="domain" description="Cytochrome c7-like" evidence="2">
    <location>
        <begin position="38"/>
        <end position="102"/>
    </location>
</feature>
<proteinExistence type="predicted"/>
<sequence>MKSSLVVPAFMLALAATPALAVVGGGDVTFTVKGAGNVVFSHEMHVSDMGQKCRECHPRIFLDSRRSKHVTMKAMGKGKSCGACHNGKKAFSVKGDCAKCHRK</sequence>
<dbReference type="EMBL" id="DSOV01000012">
    <property type="protein sequence ID" value="HEN41561.1"/>
    <property type="molecule type" value="Genomic_DNA"/>
</dbReference>
<evidence type="ECO:0000256" key="1">
    <source>
        <dbReference type="SAM" id="SignalP"/>
    </source>
</evidence>
<dbReference type="NCBIfam" id="TIGR04257">
    <property type="entry name" value="nanowire_3heme"/>
    <property type="match status" value="1"/>
</dbReference>
<dbReference type="PANTHER" id="PTHR39425">
    <property type="entry name" value="LIPOPROTEIN CYTOCHROME C"/>
    <property type="match status" value="1"/>
</dbReference>
<organism evidence="3">
    <name type="scientific">Geobacter metallireducens</name>
    <dbReference type="NCBI Taxonomy" id="28232"/>
    <lineage>
        <taxon>Bacteria</taxon>
        <taxon>Pseudomonadati</taxon>
        <taxon>Thermodesulfobacteriota</taxon>
        <taxon>Desulfuromonadia</taxon>
        <taxon>Geobacterales</taxon>
        <taxon>Geobacteraceae</taxon>
        <taxon>Geobacter</taxon>
    </lineage>
</organism>